<dbReference type="EC" id="5.2.1.8" evidence="3 12"/>
<keyword evidence="17" id="KW-1185">Reference proteome</keyword>
<dbReference type="PANTHER" id="PTHR30560:SF3">
    <property type="entry name" value="TRIGGER FACTOR-LIKE PROTEIN TIG, CHLOROPLASTIC"/>
    <property type="match status" value="1"/>
</dbReference>
<proteinExistence type="inferred from homology"/>
<keyword evidence="6 12" id="KW-0697">Rotamase</keyword>
<dbReference type="InterPro" id="IPR001179">
    <property type="entry name" value="PPIase_FKBP_dom"/>
</dbReference>
<dbReference type="InterPro" id="IPR036611">
    <property type="entry name" value="Trigger_fac_ribosome-bd_sf"/>
</dbReference>
<keyword evidence="8 12" id="KW-0413">Isomerase</keyword>
<evidence type="ECO:0000313" key="17">
    <source>
        <dbReference type="Proteomes" id="UP000056905"/>
    </source>
</evidence>
<dbReference type="NCBIfam" id="TIGR00115">
    <property type="entry name" value="tig"/>
    <property type="match status" value="1"/>
</dbReference>
<evidence type="ECO:0000256" key="14">
    <source>
        <dbReference type="RuleBase" id="RU003914"/>
    </source>
</evidence>
<evidence type="ECO:0000256" key="6">
    <source>
        <dbReference type="ARBA" id="ARBA00023110"/>
    </source>
</evidence>
<evidence type="ECO:0000256" key="12">
    <source>
        <dbReference type="HAMAP-Rule" id="MF_00303"/>
    </source>
</evidence>
<dbReference type="Proteomes" id="UP000056905">
    <property type="component" value="Chromosome"/>
</dbReference>
<keyword evidence="9 12" id="KW-0131">Cell cycle</keyword>
<dbReference type="GO" id="GO:0044183">
    <property type="term" value="F:protein folding chaperone"/>
    <property type="evidence" value="ECO:0007669"/>
    <property type="project" value="TreeGrafter"/>
</dbReference>
<dbReference type="GO" id="GO:0043335">
    <property type="term" value="P:protein unfolding"/>
    <property type="evidence" value="ECO:0007669"/>
    <property type="project" value="TreeGrafter"/>
</dbReference>
<accession>A0A0P0P4G5</accession>
<dbReference type="Pfam" id="PF05697">
    <property type="entry name" value="Trigger_N"/>
    <property type="match status" value="1"/>
</dbReference>
<evidence type="ECO:0000256" key="4">
    <source>
        <dbReference type="ARBA" id="ARBA00016902"/>
    </source>
</evidence>
<dbReference type="EMBL" id="CP013002">
    <property type="protein sequence ID" value="ALL15260.1"/>
    <property type="molecule type" value="Genomic_DNA"/>
</dbReference>
<dbReference type="Gene3D" id="1.10.3120.10">
    <property type="entry name" value="Trigger factor, C-terminal domain"/>
    <property type="match status" value="1"/>
</dbReference>
<dbReference type="InterPro" id="IPR008880">
    <property type="entry name" value="Trigger_fac_C"/>
</dbReference>
<dbReference type="GO" id="GO:0051301">
    <property type="term" value="P:cell division"/>
    <property type="evidence" value="ECO:0007669"/>
    <property type="project" value="UniProtKB-KW"/>
</dbReference>
<dbReference type="PROSITE" id="PS50059">
    <property type="entry name" value="FKBP_PPIASE"/>
    <property type="match status" value="1"/>
</dbReference>
<dbReference type="SUPFAM" id="SSF102735">
    <property type="entry name" value="Trigger factor ribosome-binding domain"/>
    <property type="match status" value="1"/>
</dbReference>
<evidence type="ECO:0000256" key="3">
    <source>
        <dbReference type="ARBA" id="ARBA00013194"/>
    </source>
</evidence>
<keyword evidence="7 12" id="KW-0143">Chaperone</keyword>
<evidence type="ECO:0000256" key="7">
    <source>
        <dbReference type="ARBA" id="ARBA00023186"/>
    </source>
</evidence>
<feature type="domain" description="PPIase FKBP-type" evidence="15">
    <location>
        <begin position="171"/>
        <end position="250"/>
    </location>
</feature>
<dbReference type="STRING" id="69395.AQ619_08395"/>
<gene>
    <name evidence="12" type="primary">tig</name>
    <name evidence="16" type="ORF">AQ619_08395</name>
</gene>
<dbReference type="PIRSF" id="PIRSF003095">
    <property type="entry name" value="Trigger_factor"/>
    <property type="match status" value="1"/>
</dbReference>
<organism evidence="16 17">
    <name type="scientific">Caulobacter henricii</name>
    <dbReference type="NCBI Taxonomy" id="69395"/>
    <lineage>
        <taxon>Bacteria</taxon>
        <taxon>Pseudomonadati</taxon>
        <taxon>Pseudomonadota</taxon>
        <taxon>Alphaproteobacteria</taxon>
        <taxon>Caulobacterales</taxon>
        <taxon>Caulobacteraceae</taxon>
        <taxon>Caulobacter</taxon>
    </lineage>
</organism>
<evidence type="ECO:0000256" key="10">
    <source>
        <dbReference type="ARBA" id="ARBA00024849"/>
    </source>
</evidence>
<sequence length="454" mass="49928">MSMQIVEKSGEGLSRVYGVTVPAAELATRLEARIAEVAPQMNVKGFRPGKVPAAHVRRLYGKALMGEVVEQALNETTQKVLDDNKLRPAGQPELKPSSDMEKVVAGGEDLAFEVAIEIMPDFEPIDPAGIELTKPVYKVSDAEVDEALAELAKQARTYEPRKGKSLKSKDGDQLLIDFVGTVDGVEFAGGKAEGAELVLGSGQFIPGFEDQLIGAKPGDELVVKVTFPEDYQAKDLAGKAAEFATTVKEVRAPVDAEADDELAKRLGLSDLAALKELLKSNLSGRYENSSRFKLKRALLDILDTKHEFELPPRMVDAEFAGIWQQVQADKAQGGLPPEDADKTEDQLKDEYRKIAERRVRLGLVLAEIGRKNEVVVTDQELTDAIMREARQYGAQAQQVFDMYRQRTDLQAALRAPIYEDKVVDLIFGKAKIEEKEVSKEELLEEDDLPEGYGG</sequence>
<comment type="subcellular location">
    <subcellularLocation>
        <location evidence="12">Cytoplasm</location>
    </subcellularLocation>
    <text evidence="12">About half TF is bound to the ribosome near the polypeptide exit tunnel while the other half is free in the cytoplasm.</text>
</comment>
<evidence type="ECO:0000256" key="11">
    <source>
        <dbReference type="ARBA" id="ARBA00029986"/>
    </source>
</evidence>
<dbReference type="Pfam" id="PF05698">
    <property type="entry name" value="Trigger_C"/>
    <property type="match status" value="1"/>
</dbReference>
<dbReference type="KEGG" id="chq:AQ619_08395"/>
<dbReference type="SUPFAM" id="SSF109998">
    <property type="entry name" value="Triger factor/SurA peptide-binding domain-like"/>
    <property type="match status" value="1"/>
</dbReference>
<reference evidence="16 17" key="1">
    <citation type="submission" date="2015-10" db="EMBL/GenBank/DDBJ databases">
        <title>Conservation of the essential genome among Caulobacter and Brevundimonas species.</title>
        <authorList>
            <person name="Scott D."/>
            <person name="Ely B."/>
        </authorList>
    </citation>
    <scope>NUCLEOTIDE SEQUENCE [LARGE SCALE GENOMIC DNA]</scope>
    <source>
        <strain evidence="16 17">CB4</strain>
    </source>
</reference>
<evidence type="ECO:0000256" key="5">
    <source>
        <dbReference type="ARBA" id="ARBA00022618"/>
    </source>
</evidence>
<dbReference type="OrthoDB" id="9767721at2"/>
<dbReference type="AlphaFoldDB" id="A0A0P0P4G5"/>
<evidence type="ECO:0000259" key="15">
    <source>
        <dbReference type="PROSITE" id="PS50059"/>
    </source>
</evidence>
<dbReference type="HAMAP" id="MF_00303">
    <property type="entry name" value="Trigger_factor_Tig"/>
    <property type="match status" value="1"/>
</dbReference>
<dbReference type="GO" id="GO:0003755">
    <property type="term" value="F:peptidyl-prolyl cis-trans isomerase activity"/>
    <property type="evidence" value="ECO:0007669"/>
    <property type="project" value="UniProtKB-UniRule"/>
</dbReference>
<comment type="function">
    <text evidence="10 12">Involved in protein export. Acts as a chaperone by maintaining the newly synthesized protein in an open conformation. Functions as a peptidyl-prolyl cis-trans isomerase.</text>
</comment>
<evidence type="ECO:0000256" key="2">
    <source>
        <dbReference type="ARBA" id="ARBA00005464"/>
    </source>
</evidence>
<comment type="similarity">
    <text evidence="2 12 14">Belongs to the FKBP-type PPIase family. Tig subfamily.</text>
</comment>
<dbReference type="GO" id="GO:0051083">
    <property type="term" value="P:'de novo' cotranslational protein folding"/>
    <property type="evidence" value="ECO:0007669"/>
    <property type="project" value="TreeGrafter"/>
</dbReference>
<dbReference type="GO" id="GO:0043022">
    <property type="term" value="F:ribosome binding"/>
    <property type="evidence" value="ECO:0007669"/>
    <property type="project" value="TreeGrafter"/>
</dbReference>
<name>A0A0P0P4G5_9CAUL</name>
<dbReference type="FunFam" id="3.10.50.40:FF:000001">
    <property type="entry name" value="Trigger factor"/>
    <property type="match status" value="1"/>
</dbReference>
<dbReference type="InterPro" id="IPR037041">
    <property type="entry name" value="Trigger_fac_C_sf"/>
</dbReference>
<protein>
    <recommendedName>
        <fullName evidence="4 12">Trigger factor</fullName>
        <shortName evidence="12">TF</shortName>
        <ecNumber evidence="3 12">5.2.1.8</ecNumber>
    </recommendedName>
    <alternativeName>
        <fullName evidence="11 12">PPIase</fullName>
    </alternativeName>
</protein>
<evidence type="ECO:0000256" key="1">
    <source>
        <dbReference type="ARBA" id="ARBA00000971"/>
    </source>
</evidence>
<dbReference type="InterPro" id="IPR008881">
    <property type="entry name" value="Trigger_fac_ribosome-bd_bac"/>
</dbReference>
<dbReference type="PANTHER" id="PTHR30560">
    <property type="entry name" value="TRIGGER FACTOR CHAPERONE AND PEPTIDYL-PROLYL CIS/TRANS ISOMERASE"/>
    <property type="match status" value="1"/>
</dbReference>
<dbReference type="GO" id="GO:0015031">
    <property type="term" value="P:protein transport"/>
    <property type="evidence" value="ECO:0007669"/>
    <property type="project" value="UniProtKB-UniRule"/>
</dbReference>
<keyword evidence="5 12" id="KW-0132">Cell division</keyword>
<dbReference type="Pfam" id="PF00254">
    <property type="entry name" value="FKBP_C"/>
    <property type="match status" value="1"/>
</dbReference>
<dbReference type="GO" id="GO:0005737">
    <property type="term" value="C:cytoplasm"/>
    <property type="evidence" value="ECO:0007669"/>
    <property type="project" value="UniProtKB-SubCell"/>
</dbReference>
<comment type="catalytic activity">
    <reaction evidence="1 12 13">
        <text>[protein]-peptidylproline (omega=180) = [protein]-peptidylproline (omega=0)</text>
        <dbReference type="Rhea" id="RHEA:16237"/>
        <dbReference type="Rhea" id="RHEA-COMP:10747"/>
        <dbReference type="Rhea" id="RHEA-COMP:10748"/>
        <dbReference type="ChEBI" id="CHEBI:83833"/>
        <dbReference type="ChEBI" id="CHEBI:83834"/>
        <dbReference type="EC" id="5.2.1.8"/>
    </reaction>
</comment>
<dbReference type="Gene3D" id="3.30.70.1050">
    <property type="entry name" value="Trigger factor ribosome-binding domain"/>
    <property type="match status" value="1"/>
</dbReference>
<dbReference type="InterPro" id="IPR027304">
    <property type="entry name" value="Trigger_fact/SurA_dom_sf"/>
</dbReference>
<dbReference type="InterPro" id="IPR046357">
    <property type="entry name" value="PPIase_dom_sf"/>
</dbReference>
<dbReference type="SUPFAM" id="SSF54534">
    <property type="entry name" value="FKBP-like"/>
    <property type="match status" value="1"/>
</dbReference>
<evidence type="ECO:0000313" key="16">
    <source>
        <dbReference type="EMBL" id="ALL15260.1"/>
    </source>
</evidence>
<dbReference type="eggNOG" id="COG0544">
    <property type="taxonomic scope" value="Bacteria"/>
</dbReference>
<dbReference type="InterPro" id="IPR005215">
    <property type="entry name" value="Trig_fac"/>
</dbReference>
<evidence type="ECO:0000256" key="8">
    <source>
        <dbReference type="ARBA" id="ARBA00023235"/>
    </source>
</evidence>
<evidence type="ECO:0000256" key="9">
    <source>
        <dbReference type="ARBA" id="ARBA00023306"/>
    </source>
</evidence>
<dbReference type="Gene3D" id="3.10.50.40">
    <property type="match status" value="1"/>
</dbReference>
<comment type="domain">
    <text evidence="12">Consists of 3 domains; the N-terminus binds the ribosome, the middle domain has PPIase activity, while the C-terminus has intrinsic chaperone activity on its own.</text>
</comment>
<evidence type="ECO:0000256" key="13">
    <source>
        <dbReference type="PROSITE-ProRule" id="PRU00277"/>
    </source>
</evidence>
<keyword evidence="12" id="KW-0963">Cytoplasm</keyword>